<evidence type="ECO:0000256" key="1">
    <source>
        <dbReference type="SAM" id="Phobius"/>
    </source>
</evidence>
<gene>
    <name evidence="2" type="ORF">JCM10512_3450</name>
</gene>
<dbReference type="AlphaFoldDB" id="W4UWS9"/>
<organism evidence="2 3">
    <name type="scientific">Bacteroides reticulotermitis JCM 10512</name>
    <dbReference type="NCBI Taxonomy" id="1445607"/>
    <lineage>
        <taxon>Bacteria</taxon>
        <taxon>Pseudomonadati</taxon>
        <taxon>Bacteroidota</taxon>
        <taxon>Bacteroidia</taxon>
        <taxon>Bacteroidales</taxon>
        <taxon>Bacteroidaceae</taxon>
        <taxon>Bacteroides</taxon>
    </lineage>
</organism>
<feature type="transmembrane region" description="Helical" evidence="1">
    <location>
        <begin position="24"/>
        <end position="43"/>
    </location>
</feature>
<keyword evidence="1" id="KW-0812">Transmembrane</keyword>
<name>W4UWS9_9BACE</name>
<comment type="caution">
    <text evidence="2">The sequence shown here is derived from an EMBL/GenBank/DDBJ whole genome shotgun (WGS) entry which is preliminary data.</text>
</comment>
<protein>
    <submittedName>
        <fullName evidence="2">Uncharacterized protein</fullName>
    </submittedName>
</protein>
<dbReference type="Proteomes" id="UP000019131">
    <property type="component" value="Unassembled WGS sequence"/>
</dbReference>
<evidence type="ECO:0000313" key="2">
    <source>
        <dbReference type="EMBL" id="GAE85053.1"/>
    </source>
</evidence>
<evidence type="ECO:0000313" key="3">
    <source>
        <dbReference type="Proteomes" id="UP000019131"/>
    </source>
</evidence>
<proteinExistence type="predicted"/>
<sequence length="256" mass="29973">MTYSHKTREDLNVLNENLIDCRLGIRWVTVCVLLALFALPALAQQSMSFNAFKRYTSKVYDIRYTEPKGFTDMKTVAYWRLDAGWRGTVSLHSFVFQSNDGNCLLMYPHFIESLFTCAPPSIEHKITTEIKALLGRTDSDGRTLAGDIDFDKYVEIASAEEARRCFNADSVYVAHLPLREAYEGRYEHCIGVYVGKKDRPRLYFKLLLTKEGMMHEKRYFRELCNSVSYRNDNWVYNEEMDKKARIDIVYKDHYKK</sequence>
<keyword evidence="1" id="KW-0472">Membrane</keyword>
<dbReference type="EMBL" id="BAIV01000022">
    <property type="protein sequence ID" value="GAE85053.1"/>
    <property type="molecule type" value="Genomic_DNA"/>
</dbReference>
<accession>W4UWS9</accession>
<keyword evidence="3" id="KW-1185">Reference proteome</keyword>
<keyword evidence="1" id="KW-1133">Transmembrane helix</keyword>
<reference evidence="2 3" key="1">
    <citation type="journal article" date="2014" name="Genome Announc.">
        <title>Draft Genome Sequence of Bacteroides reticulotermitis Strain JCM 10512T, Isolated from the Gut of a Termite.</title>
        <authorList>
            <person name="Yuki M."/>
            <person name="Oshima K."/>
            <person name="Suda W."/>
            <person name="Sakamoto M."/>
            <person name="Iida T."/>
            <person name="Hattori M."/>
            <person name="Ohkuma M."/>
        </authorList>
    </citation>
    <scope>NUCLEOTIDE SEQUENCE [LARGE SCALE GENOMIC DNA]</scope>
    <source>
        <strain evidence="2 3">JCM 10512</strain>
    </source>
</reference>